<evidence type="ECO:0000313" key="1">
    <source>
        <dbReference type="EMBL" id="QHS95761.1"/>
    </source>
</evidence>
<name>A0A6C0BVH8_9ZZZZ</name>
<dbReference type="EMBL" id="MN739256">
    <property type="protein sequence ID" value="QHS95761.1"/>
    <property type="molecule type" value="Genomic_DNA"/>
</dbReference>
<sequence length="244" mass="26995">MEEERQLDNGGIIMDSIKYVGTSVFSFIFEQYLTLVNTFLSSIQKQLAELVPEGSPVMNKYKQAQLMRQAINEVFADPVFKAQIETFGANIKATIAPFLREMNELLEREGDNLAGSAFKITNRVARNAMAGVLEGVEGALTLFPGVGTVIDLLNVLQGVLDSVSVVSVEFFKNMSKFMEAFLKIFGETSGPIVDTIKSVDELFNKIKSIQSQVNSKIADVSKIVEQIPRGGKRTFKKRKAKSIL</sequence>
<organism evidence="1">
    <name type="scientific">viral metagenome</name>
    <dbReference type="NCBI Taxonomy" id="1070528"/>
    <lineage>
        <taxon>unclassified sequences</taxon>
        <taxon>metagenomes</taxon>
        <taxon>organismal metagenomes</taxon>
    </lineage>
</organism>
<reference evidence="1" key="1">
    <citation type="journal article" date="2020" name="Nature">
        <title>Giant virus diversity and host interactions through global metagenomics.</title>
        <authorList>
            <person name="Schulz F."/>
            <person name="Roux S."/>
            <person name="Paez-Espino D."/>
            <person name="Jungbluth S."/>
            <person name="Walsh D.A."/>
            <person name="Denef V.J."/>
            <person name="McMahon K.D."/>
            <person name="Konstantinidis K.T."/>
            <person name="Eloe-Fadrosh E.A."/>
            <person name="Kyrpides N.C."/>
            <person name="Woyke T."/>
        </authorList>
    </citation>
    <scope>NUCLEOTIDE SEQUENCE</scope>
    <source>
        <strain evidence="1">GVMAG-M-3300018868-6</strain>
    </source>
</reference>
<dbReference type="AlphaFoldDB" id="A0A6C0BVH8"/>
<protein>
    <submittedName>
        <fullName evidence="1">Uncharacterized protein</fullName>
    </submittedName>
</protein>
<accession>A0A6C0BVH8</accession>
<proteinExistence type="predicted"/>